<keyword evidence="6 9" id="KW-1133">Transmembrane helix</keyword>
<feature type="transmembrane region" description="Helical" evidence="9">
    <location>
        <begin position="52"/>
        <end position="75"/>
    </location>
</feature>
<evidence type="ECO:0000256" key="5">
    <source>
        <dbReference type="ARBA" id="ARBA00022692"/>
    </source>
</evidence>
<comment type="caution">
    <text evidence="10">The sequence shown here is derived from an EMBL/GenBank/DDBJ whole genome shotgun (WGS) entry which is preliminary data.</text>
</comment>
<dbReference type="Pfam" id="PF04143">
    <property type="entry name" value="Sulf_transp"/>
    <property type="match status" value="1"/>
</dbReference>
<feature type="transmembrane region" description="Helical" evidence="9">
    <location>
        <begin position="6"/>
        <end position="26"/>
    </location>
</feature>
<dbReference type="PANTHER" id="PTHR30574">
    <property type="entry name" value="INNER MEMBRANE PROTEIN YEDE"/>
    <property type="match status" value="1"/>
</dbReference>
<evidence type="ECO:0000313" key="11">
    <source>
        <dbReference type="Proteomes" id="UP000631034"/>
    </source>
</evidence>
<dbReference type="EMBL" id="JACZHT010000002">
    <property type="protein sequence ID" value="MBE1236840.1"/>
    <property type="molecule type" value="Genomic_DNA"/>
</dbReference>
<keyword evidence="5 9" id="KW-0812">Transmembrane</keyword>
<evidence type="ECO:0000256" key="6">
    <source>
        <dbReference type="ARBA" id="ARBA00022989"/>
    </source>
</evidence>
<proteinExistence type="inferred from homology"/>
<protein>
    <submittedName>
        <fullName evidence="10">YeeE/YedE family protein</fullName>
    </submittedName>
</protein>
<evidence type="ECO:0000256" key="1">
    <source>
        <dbReference type="ARBA" id="ARBA00004429"/>
    </source>
</evidence>
<keyword evidence="3" id="KW-1003">Cell membrane</keyword>
<evidence type="ECO:0000256" key="4">
    <source>
        <dbReference type="ARBA" id="ARBA00022519"/>
    </source>
</evidence>
<gene>
    <name evidence="10" type="ORF">IHV25_04150</name>
</gene>
<accession>A0A8J7CQH6</accession>
<keyword evidence="11" id="KW-1185">Reference proteome</keyword>
<feature type="transmembrane region" description="Helical" evidence="9">
    <location>
        <begin position="118"/>
        <end position="139"/>
    </location>
</feature>
<keyword evidence="2" id="KW-0813">Transport</keyword>
<organism evidence="10 11">
    <name type="scientific">Phaeovibrio sulfidiphilus</name>
    <dbReference type="NCBI Taxonomy" id="1220600"/>
    <lineage>
        <taxon>Bacteria</taxon>
        <taxon>Pseudomonadati</taxon>
        <taxon>Pseudomonadota</taxon>
        <taxon>Alphaproteobacteria</taxon>
        <taxon>Rhodospirillales</taxon>
        <taxon>Rhodospirillaceae</taxon>
        <taxon>Phaeovibrio</taxon>
    </lineage>
</organism>
<dbReference type="GO" id="GO:0005886">
    <property type="term" value="C:plasma membrane"/>
    <property type="evidence" value="ECO:0007669"/>
    <property type="project" value="UniProtKB-SubCell"/>
</dbReference>
<dbReference type="Proteomes" id="UP000631034">
    <property type="component" value="Unassembled WGS sequence"/>
</dbReference>
<evidence type="ECO:0000256" key="7">
    <source>
        <dbReference type="ARBA" id="ARBA00023136"/>
    </source>
</evidence>
<evidence type="ECO:0000256" key="9">
    <source>
        <dbReference type="SAM" id="Phobius"/>
    </source>
</evidence>
<dbReference type="RefSeq" id="WP_192533840.1">
    <property type="nucleotide sequence ID" value="NZ_JACZHT010000002.1"/>
</dbReference>
<evidence type="ECO:0000256" key="3">
    <source>
        <dbReference type="ARBA" id="ARBA00022475"/>
    </source>
</evidence>
<evidence type="ECO:0000256" key="2">
    <source>
        <dbReference type="ARBA" id="ARBA00022448"/>
    </source>
</evidence>
<dbReference type="AlphaFoldDB" id="A0A8J7CQH6"/>
<reference evidence="10" key="1">
    <citation type="submission" date="2020-10" db="EMBL/GenBank/DDBJ databases">
        <title>Genome sequence of the unusual species of purple photosynthetic bacteria, Phaeovibrio sulfidiphilus DSM 23193, type strain.</title>
        <authorList>
            <person name="Kyndt J.A."/>
            <person name="Meyer T.E."/>
        </authorList>
    </citation>
    <scope>NUCLEOTIDE SEQUENCE</scope>
    <source>
        <strain evidence="10">DSM 23193</strain>
    </source>
</reference>
<dbReference type="PANTHER" id="PTHR30574:SF1">
    <property type="entry name" value="SULPHUR TRANSPORT DOMAIN-CONTAINING PROTEIN"/>
    <property type="match status" value="1"/>
</dbReference>
<keyword evidence="7 9" id="KW-0472">Membrane</keyword>
<sequence length="142" mass="14488">MTEFTPWMSLVGGMFIGLSAVTLMALHGRIAGLSHILAGAVLPSQSLRGWRIAFLVGAVAAPLALSSVPGVTIPFSSATPLPWLIFGGVLVGIGVQLGSGCTSGHGVCGLARFSTRSVVATLCFMATTAATVFVVRHVFGGF</sequence>
<dbReference type="InterPro" id="IPR007272">
    <property type="entry name" value="Sulf_transp_TsuA/YedE"/>
</dbReference>
<name>A0A8J7CQH6_9PROT</name>
<evidence type="ECO:0000313" key="10">
    <source>
        <dbReference type="EMBL" id="MBE1236840.1"/>
    </source>
</evidence>
<evidence type="ECO:0000256" key="8">
    <source>
        <dbReference type="ARBA" id="ARBA00035655"/>
    </source>
</evidence>
<keyword evidence="4" id="KW-0997">Cell inner membrane</keyword>
<feature type="transmembrane region" description="Helical" evidence="9">
    <location>
        <begin position="81"/>
        <end position="98"/>
    </location>
</feature>
<comment type="similarity">
    <text evidence="8">Belongs to the TsuA/YedE (TC 9.B.102) family.</text>
</comment>
<comment type="subcellular location">
    <subcellularLocation>
        <location evidence="1">Cell inner membrane</location>
        <topology evidence="1">Multi-pass membrane protein</topology>
    </subcellularLocation>
</comment>